<comment type="similarity">
    <text evidence="1">Belongs to the pseudomonas-type ThrB family.</text>
</comment>
<dbReference type="InterPro" id="IPR011009">
    <property type="entry name" value="Kinase-like_dom_sf"/>
</dbReference>
<evidence type="ECO:0000313" key="4">
    <source>
        <dbReference type="EMBL" id="CAE0658372.1"/>
    </source>
</evidence>
<dbReference type="EMBL" id="HBIV01013536">
    <property type="protein sequence ID" value="CAE0658372.1"/>
    <property type="molecule type" value="Transcribed_RNA"/>
</dbReference>
<reference evidence="4" key="1">
    <citation type="submission" date="2021-01" db="EMBL/GenBank/DDBJ databases">
        <authorList>
            <person name="Corre E."/>
            <person name="Pelletier E."/>
            <person name="Niang G."/>
            <person name="Scheremetjew M."/>
            <person name="Finn R."/>
            <person name="Kale V."/>
            <person name="Holt S."/>
            <person name="Cochrane G."/>
            <person name="Meng A."/>
            <person name="Brown T."/>
            <person name="Cohen L."/>
        </authorList>
    </citation>
    <scope>NUCLEOTIDE SEQUENCE</scope>
    <source>
        <strain evidence="4">CCCM811</strain>
    </source>
</reference>
<dbReference type="InterPro" id="IPR002575">
    <property type="entry name" value="Aminoglycoside_PTrfase"/>
</dbReference>
<dbReference type="AlphaFoldDB" id="A0A7S3YQ24"/>
<proteinExistence type="inferred from homology"/>
<organism evidence="4">
    <name type="scientific">Lotharella globosa</name>
    <dbReference type="NCBI Taxonomy" id="91324"/>
    <lineage>
        <taxon>Eukaryota</taxon>
        <taxon>Sar</taxon>
        <taxon>Rhizaria</taxon>
        <taxon>Cercozoa</taxon>
        <taxon>Chlorarachniophyceae</taxon>
        <taxon>Lotharella</taxon>
    </lineage>
</organism>
<gene>
    <name evidence="4" type="ORF">LGLO00237_LOCUS9944</name>
</gene>
<dbReference type="Gene3D" id="3.90.1200.10">
    <property type="match status" value="1"/>
</dbReference>
<evidence type="ECO:0000259" key="3">
    <source>
        <dbReference type="Pfam" id="PF01636"/>
    </source>
</evidence>
<dbReference type="Pfam" id="PF01636">
    <property type="entry name" value="APH"/>
    <property type="match status" value="1"/>
</dbReference>
<protein>
    <recommendedName>
        <fullName evidence="3">Aminoglycoside phosphotransferase domain-containing protein</fullName>
    </recommendedName>
</protein>
<sequence>MRASLSLSKHSKKDIDNILGEFGFVATSSKRMLGGFSATNYRVETKDGEMAVLKIMNGMQKKSVKGQTDIIEYLFRRGYTGLGRPYIAAWKGKDESKQKSDEDKDEDEDEDTHDDDDGDDDIEKRYVVFKGTPCCLLSYVDGISAEEALEQNLDLCESTVIAMLGEELAKLHSVVVTPDAGLRDHLTGGASLASEHMNGVYLLAIEDSKYANHPFIKFYQEELVNLIDCMSNRNLPKGIIHGDPFLDNVIVDEKSGHFKGFVDWEDTTVGPLLFDIATAIIGTCYNEHCCMLDEFRLKTFLNGYTKKRKLTNEELQYLPRFIQMTLTCNCAWRFKNFAIDHPELNETNSHVEIQERVLAMREEDTKDFLGKVMADLHAGARRRENVAPCVLCAII</sequence>
<evidence type="ECO:0000256" key="2">
    <source>
        <dbReference type="SAM" id="MobiDB-lite"/>
    </source>
</evidence>
<feature type="compositionally biased region" description="Basic and acidic residues" evidence="2">
    <location>
        <begin position="93"/>
        <end position="102"/>
    </location>
</feature>
<dbReference type="PANTHER" id="PTHR21064">
    <property type="entry name" value="AMINOGLYCOSIDE PHOSPHOTRANSFERASE DOMAIN-CONTAINING PROTEIN-RELATED"/>
    <property type="match status" value="1"/>
</dbReference>
<dbReference type="InterPro" id="IPR050249">
    <property type="entry name" value="Pseudomonas-type_ThrB"/>
</dbReference>
<feature type="region of interest" description="Disordered" evidence="2">
    <location>
        <begin position="93"/>
        <end position="119"/>
    </location>
</feature>
<dbReference type="PANTHER" id="PTHR21064:SF6">
    <property type="entry name" value="AMINOGLYCOSIDE PHOSPHOTRANSFERASE DOMAIN-CONTAINING PROTEIN"/>
    <property type="match status" value="1"/>
</dbReference>
<name>A0A7S3YQ24_9EUKA</name>
<evidence type="ECO:0000256" key="1">
    <source>
        <dbReference type="ARBA" id="ARBA00038240"/>
    </source>
</evidence>
<dbReference type="GO" id="GO:0019202">
    <property type="term" value="F:amino acid kinase activity"/>
    <property type="evidence" value="ECO:0007669"/>
    <property type="project" value="TreeGrafter"/>
</dbReference>
<dbReference type="SUPFAM" id="SSF56112">
    <property type="entry name" value="Protein kinase-like (PK-like)"/>
    <property type="match status" value="1"/>
</dbReference>
<accession>A0A7S3YQ24</accession>
<feature type="domain" description="Aminoglycoside phosphotransferase" evidence="3">
    <location>
        <begin position="33"/>
        <end position="280"/>
    </location>
</feature>
<feature type="compositionally biased region" description="Acidic residues" evidence="2">
    <location>
        <begin position="103"/>
        <end position="119"/>
    </location>
</feature>